<dbReference type="AlphaFoldDB" id="A0A225D8W1"/>
<comment type="caution">
    <text evidence="1">The sequence shown here is derived from an EMBL/GenBank/DDBJ whole genome shotgun (WGS) entry which is preliminary data.</text>
</comment>
<accession>A0A225D8W1</accession>
<gene>
    <name evidence="1" type="ORF">FRUB_08647</name>
</gene>
<dbReference type="Proteomes" id="UP000214646">
    <property type="component" value="Unassembled WGS sequence"/>
</dbReference>
<protein>
    <submittedName>
        <fullName evidence="1">Uncharacterized protein</fullName>
    </submittedName>
</protein>
<name>A0A225D8W1_9BACT</name>
<reference evidence="2" key="1">
    <citation type="submission" date="2017-06" db="EMBL/GenBank/DDBJ databases">
        <title>Genome analysis of Fimbriiglobus ruber SP5, the first member of the order Planctomycetales with confirmed chitinolytic capability.</title>
        <authorList>
            <person name="Ravin N.V."/>
            <person name="Rakitin A.L."/>
            <person name="Ivanova A.A."/>
            <person name="Beletsky A.V."/>
            <person name="Kulichevskaya I.S."/>
            <person name="Mardanov A.V."/>
            <person name="Dedysh S.N."/>
        </authorList>
    </citation>
    <scope>NUCLEOTIDE SEQUENCE [LARGE SCALE GENOMIC DNA]</scope>
    <source>
        <strain evidence="2">SP5</strain>
    </source>
</reference>
<evidence type="ECO:0000313" key="1">
    <source>
        <dbReference type="EMBL" id="OWK36084.1"/>
    </source>
</evidence>
<proteinExistence type="predicted"/>
<dbReference type="EMBL" id="NIDE01000017">
    <property type="protein sequence ID" value="OWK36084.1"/>
    <property type="molecule type" value="Genomic_DNA"/>
</dbReference>
<organism evidence="1 2">
    <name type="scientific">Fimbriiglobus ruber</name>
    <dbReference type="NCBI Taxonomy" id="1908690"/>
    <lineage>
        <taxon>Bacteria</taxon>
        <taxon>Pseudomonadati</taxon>
        <taxon>Planctomycetota</taxon>
        <taxon>Planctomycetia</taxon>
        <taxon>Gemmatales</taxon>
        <taxon>Gemmataceae</taxon>
        <taxon>Fimbriiglobus</taxon>
    </lineage>
</organism>
<evidence type="ECO:0000313" key="2">
    <source>
        <dbReference type="Proteomes" id="UP000214646"/>
    </source>
</evidence>
<sequence>MFDLLDPDSFDLALFDHARTYPSRAEALAALSGACLRLAGQESPGKFRRSGWPMVYYF</sequence>
<keyword evidence="2" id="KW-1185">Reference proteome</keyword>